<accession>A0A368H0J2</accession>
<dbReference type="PROSITE" id="PS50181">
    <property type="entry name" value="FBOX"/>
    <property type="match status" value="1"/>
</dbReference>
<protein>
    <submittedName>
        <fullName evidence="2">F-box domain protein</fullName>
    </submittedName>
</protein>
<proteinExistence type="predicted"/>
<dbReference type="Gene3D" id="1.20.1280.50">
    <property type="match status" value="1"/>
</dbReference>
<evidence type="ECO:0000259" key="1">
    <source>
        <dbReference type="PROSITE" id="PS50181"/>
    </source>
</evidence>
<dbReference type="SUPFAM" id="SSF81383">
    <property type="entry name" value="F-box domain"/>
    <property type="match status" value="1"/>
</dbReference>
<dbReference type="EMBL" id="JOJR01000026">
    <property type="protein sequence ID" value="RCN50104.1"/>
    <property type="molecule type" value="Genomic_DNA"/>
</dbReference>
<evidence type="ECO:0000313" key="2">
    <source>
        <dbReference type="EMBL" id="RCN50104.1"/>
    </source>
</evidence>
<gene>
    <name evidence="2" type="ORF">ANCCAN_03709</name>
</gene>
<feature type="domain" description="F-box" evidence="1">
    <location>
        <begin position="30"/>
        <end position="74"/>
    </location>
</feature>
<dbReference type="AlphaFoldDB" id="A0A368H0J2"/>
<evidence type="ECO:0000313" key="3">
    <source>
        <dbReference type="Proteomes" id="UP000252519"/>
    </source>
</evidence>
<dbReference type="InterPro" id="IPR001810">
    <property type="entry name" value="F-box_dom"/>
</dbReference>
<sequence length="174" mass="20107">MLKVPARTCVISAHTNMEKHCDSFSNPSDVPRLLLLPENILLKVLQKLSFRCLCCCRLICSSLNAIITKNWALLPRRAIKEVFIHGGFIMQNYNGVISSWECTEENILRFFESCDIHEIAVEETFISKNFARQLFQAIVVGRIFVFRFGIRACRGSDDVLLEFACRNFRYFLCE</sequence>
<dbReference type="InterPro" id="IPR036047">
    <property type="entry name" value="F-box-like_dom_sf"/>
</dbReference>
<keyword evidence="3" id="KW-1185">Reference proteome</keyword>
<dbReference type="Pfam" id="PF00646">
    <property type="entry name" value="F-box"/>
    <property type="match status" value="1"/>
</dbReference>
<dbReference type="Proteomes" id="UP000252519">
    <property type="component" value="Unassembled WGS sequence"/>
</dbReference>
<name>A0A368H0J2_ANCCA</name>
<organism evidence="2 3">
    <name type="scientific">Ancylostoma caninum</name>
    <name type="common">Dog hookworm</name>
    <dbReference type="NCBI Taxonomy" id="29170"/>
    <lineage>
        <taxon>Eukaryota</taxon>
        <taxon>Metazoa</taxon>
        <taxon>Ecdysozoa</taxon>
        <taxon>Nematoda</taxon>
        <taxon>Chromadorea</taxon>
        <taxon>Rhabditida</taxon>
        <taxon>Rhabditina</taxon>
        <taxon>Rhabditomorpha</taxon>
        <taxon>Strongyloidea</taxon>
        <taxon>Ancylostomatidae</taxon>
        <taxon>Ancylostomatinae</taxon>
        <taxon>Ancylostoma</taxon>
    </lineage>
</organism>
<comment type="caution">
    <text evidence="2">The sequence shown here is derived from an EMBL/GenBank/DDBJ whole genome shotgun (WGS) entry which is preliminary data.</text>
</comment>
<reference evidence="2 3" key="1">
    <citation type="submission" date="2014-10" db="EMBL/GenBank/DDBJ databases">
        <title>Draft genome of the hookworm Ancylostoma caninum.</title>
        <authorList>
            <person name="Mitreva M."/>
        </authorList>
    </citation>
    <scope>NUCLEOTIDE SEQUENCE [LARGE SCALE GENOMIC DNA]</scope>
    <source>
        <strain evidence="2 3">Baltimore</strain>
    </source>
</reference>